<reference evidence="2 3" key="1">
    <citation type="submission" date="2019-03" db="EMBL/GenBank/DDBJ databases">
        <title>The genome sequence of a newly discovered highly antifungal drug resistant Aspergillus species, Aspergillus tanneri NIH 1004.</title>
        <authorList>
            <person name="Mounaud S."/>
            <person name="Singh I."/>
            <person name="Joardar V."/>
            <person name="Pakala S."/>
            <person name="Pakala S."/>
            <person name="Venepally P."/>
            <person name="Hoover J."/>
            <person name="Nierman W."/>
            <person name="Chung J."/>
            <person name="Losada L."/>
        </authorList>
    </citation>
    <scope>NUCLEOTIDE SEQUENCE [LARGE SCALE GENOMIC DNA]</scope>
    <source>
        <strain evidence="2 3">NIH1004</strain>
    </source>
</reference>
<organism evidence="2 3">
    <name type="scientific">Aspergillus tanneri</name>
    <dbReference type="NCBI Taxonomy" id="1220188"/>
    <lineage>
        <taxon>Eukaryota</taxon>
        <taxon>Fungi</taxon>
        <taxon>Dikarya</taxon>
        <taxon>Ascomycota</taxon>
        <taxon>Pezizomycotina</taxon>
        <taxon>Eurotiomycetes</taxon>
        <taxon>Eurotiomycetidae</taxon>
        <taxon>Eurotiales</taxon>
        <taxon>Aspergillaceae</taxon>
        <taxon>Aspergillus</taxon>
        <taxon>Aspergillus subgen. Circumdati</taxon>
    </lineage>
</organism>
<comment type="caution">
    <text evidence="2">The sequence shown here is derived from an EMBL/GenBank/DDBJ whole genome shotgun (WGS) entry which is preliminary data.</text>
</comment>
<proteinExistence type="predicted"/>
<evidence type="ECO:0000256" key="1">
    <source>
        <dbReference type="SAM" id="MobiDB-lite"/>
    </source>
</evidence>
<keyword evidence="3" id="KW-1185">Reference proteome</keyword>
<evidence type="ECO:0000313" key="2">
    <source>
        <dbReference type="EMBL" id="THC87302.1"/>
    </source>
</evidence>
<sequence length="396" mass="43904">MADPPTGGPEPHPTNTQDSNASFSVEDFQPRVPIEPLPESRKRTRSGEAFTPSESTGRVTTREVWRLVSTLKDIINHQSRLIEPTKAENLEVKHDQNILLDQNGKLHDEIRTLRERIENLTPVAPTRSWAEVAATTNNGSLQPSHQRPEKEQNCVRISTQRSFVDPRDSENSDGNTFGRYLPTDAANTHIRTALLNTAATQDAEVAGIGTTKTGYVIRFKDPESAEAARNNTGWLNELGNSTKIVEPRFGVVVDRTPTEDFDFENANARAIEKIIEENNLVEHGFQIEEVAWLKRKDKALGKFASLGIWFDPAEGAEYILNNGLLHGRAKKHRGVDTVPANTSGNDAPQGLEPDASTAVVNTQLVIDSAPTPQLPTPINVRDEPTHTTVEYYEIRT</sequence>
<dbReference type="EMBL" id="SOSA01001297">
    <property type="protein sequence ID" value="THC87302.1"/>
    <property type="molecule type" value="Genomic_DNA"/>
</dbReference>
<feature type="compositionally biased region" description="Polar residues" evidence="1">
    <location>
        <begin position="13"/>
        <end position="23"/>
    </location>
</feature>
<dbReference type="STRING" id="1220188.A0A4S3IYM7"/>
<protein>
    <submittedName>
        <fullName evidence="2">Uncharacterized protein</fullName>
    </submittedName>
</protein>
<accession>A0A4S3IYM7</accession>
<dbReference type="AlphaFoldDB" id="A0A4S3IYM7"/>
<dbReference type="VEuPathDB" id="FungiDB:EYZ11_013251"/>
<gene>
    <name evidence="2" type="ORF">EYZ11_013251</name>
</gene>
<feature type="region of interest" description="Disordered" evidence="1">
    <location>
        <begin position="160"/>
        <end position="180"/>
    </location>
</feature>
<feature type="region of interest" description="Disordered" evidence="1">
    <location>
        <begin position="1"/>
        <end position="57"/>
    </location>
</feature>
<name>A0A4S3IYM7_9EURO</name>
<feature type="compositionally biased region" description="Pro residues" evidence="1">
    <location>
        <begin position="1"/>
        <end position="12"/>
    </location>
</feature>
<evidence type="ECO:0000313" key="3">
    <source>
        <dbReference type="Proteomes" id="UP000308092"/>
    </source>
</evidence>
<dbReference type="Proteomes" id="UP000308092">
    <property type="component" value="Unassembled WGS sequence"/>
</dbReference>